<gene>
    <name evidence="3" type="ORF">SAMN06295920_103200</name>
</gene>
<dbReference type="AlphaFoldDB" id="A0A1T5BQI3"/>
<keyword evidence="4" id="KW-1185">Reference proteome</keyword>
<dbReference type="STRING" id="439228.SAMN06295920_103200"/>
<feature type="transmembrane region" description="Helical" evidence="2">
    <location>
        <begin position="154"/>
        <end position="176"/>
    </location>
</feature>
<reference evidence="4" key="1">
    <citation type="submission" date="2017-02" db="EMBL/GenBank/DDBJ databases">
        <authorList>
            <person name="Varghese N."/>
            <person name="Submissions S."/>
        </authorList>
    </citation>
    <scope>NUCLEOTIDE SEQUENCE [LARGE SCALE GENOMIC DNA]</scope>
    <source>
        <strain evidence="4">UM2</strain>
    </source>
</reference>
<proteinExistence type="predicted"/>
<feature type="compositionally biased region" description="Basic and acidic residues" evidence="1">
    <location>
        <begin position="1"/>
        <end position="14"/>
    </location>
</feature>
<evidence type="ECO:0000313" key="3">
    <source>
        <dbReference type="EMBL" id="SKB49415.1"/>
    </source>
</evidence>
<accession>A0A1T5BQI3</accession>
<evidence type="ECO:0008006" key="5">
    <source>
        <dbReference type="Google" id="ProtNLM"/>
    </source>
</evidence>
<evidence type="ECO:0000313" key="4">
    <source>
        <dbReference type="Proteomes" id="UP000189818"/>
    </source>
</evidence>
<dbReference type="EMBL" id="FUYM01000003">
    <property type="protein sequence ID" value="SKB49415.1"/>
    <property type="molecule type" value="Genomic_DNA"/>
</dbReference>
<dbReference type="Proteomes" id="UP000189818">
    <property type="component" value="Unassembled WGS sequence"/>
</dbReference>
<dbReference type="RefSeq" id="WP_079647525.1">
    <property type="nucleotide sequence ID" value="NZ_FUYM01000003.1"/>
</dbReference>
<keyword evidence="2" id="KW-1133">Transmembrane helix</keyword>
<protein>
    <recommendedName>
        <fullName evidence="5">Adenylate cyclase</fullName>
    </recommendedName>
</protein>
<dbReference type="OrthoDB" id="7209629at2"/>
<keyword evidence="2" id="KW-0472">Membrane</keyword>
<evidence type="ECO:0000256" key="1">
    <source>
        <dbReference type="SAM" id="MobiDB-lite"/>
    </source>
</evidence>
<sequence length="582" mass="63125">MNDAREVTADRDEGAAAGRPANPALSDAELMRQELDTVIASPDFARAPIMKRLLSFLVGETASGRGDQLKAYSVAVDGLGRAPDYDARADSYPRVQVGRLRRMLDNHYRTNQPVNGLRLTIPSGRYRVALRPAEEPAGPDAAAPPALPQRPFQFGWHIALLLLLVGLAAALTLHFLPMRTTPPNAGRERPILEIGGTTMAQDSPLGKLVRVTLINGLGRSDMFDVRPLRRSAVNGATTAPAAAVATIPQARYRLGGDLIGGEHPRLFLRLLRVAPDRLIWSGDISLGDAGQLDGEALEQRLAPMIATIGRVNGLIATHELQENGGIEAAGYSCLLLYHRYRKERTTEELRHVQACVEKSLKRDPDNAQLQAAAAQLAIEKMVSSDTDPRDRSALLLTARRHAQIAGSIDPLDAWGNAARARVAVARNACAQAVGFAIRASELQPYDPALLADAGVYLLDCDDPRAESLIRRAITLDDDPEGRFYGPLLLLAIARDDQVMAREALTHMAPPVLGRHALFFLTSAVGYAMVGDVPRARAAWAQLEEGSGPVARDPRGFLERIGYAAKVRERAMIHLRNARLIAN</sequence>
<dbReference type="Gene3D" id="1.25.40.10">
    <property type="entry name" value="Tetratricopeptide repeat domain"/>
    <property type="match status" value="1"/>
</dbReference>
<feature type="region of interest" description="Disordered" evidence="1">
    <location>
        <begin position="1"/>
        <end position="23"/>
    </location>
</feature>
<organism evidence="3 4">
    <name type="scientific">Rhizorhabdus histidinilytica</name>
    <dbReference type="NCBI Taxonomy" id="439228"/>
    <lineage>
        <taxon>Bacteria</taxon>
        <taxon>Pseudomonadati</taxon>
        <taxon>Pseudomonadota</taxon>
        <taxon>Alphaproteobacteria</taxon>
        <taxon>Sphingomonadales</taxon>
        <taxon>Sphingomonadaceae</taxon>
        <taxon>Rhizorhabdus</taxon>
    </lineage>
</organism>
<keyword evidence="2" id="KW-0812">Transmembrane</keyword>
<dbReference type="InterPro" id="IPR011990">
    <property type="entry name" value="TPR-like_helical_dom_sf"/>
</dbReference>
<name>A0A1T5BQI3_9SPHN</name>
<evidence type="ECO:0000256" key="2">
    <source>
        <dbReference type="SAM" id="Phobius"/>
    </source>
</evidence>